<evidence type="ECO:0000256" key="1">
    <source>
        <dbReference type="PROSITE-ProRule" id="PRU00325"/>
    </source>
</evidence>
<sequence length="443" mass="47487">MRAFSETTSLTGNSLHLALAPGKGIGGAAENLTFFTGFTNEPQVVARSLVALSEITSTRYYKYTPQSQRDPILSAHGDRLRAECFSACNSVYACFELFDSALDGGQIGFGTTNVDINSETRRLLSEISAHETLRLNVSAEGLTAVTKTQKASERPVEMPSRWLNALGNISQILPEFKLAFQVSASAAKAFLATLPPASAVNGNVWLTLSGNSINVSKRPLPDSVLIPGVHRLSALKRLLPYAQGMSIFQSATDGLGALLSLDLPGGRFTLLLTEEAWRGFSGEGSMLVSLAADNVVADADLVSAVLAFEAVIDLNLLAEKTGLSAVRVESALALLAGSGRVGWDPHARAYFHRELPAEHENVLQSNPRLGAARKLYEGGRVRAAGPDWIVKSGSTEYFIRLGNDLEALEVGAVCNCFWHVSHGGRRGPCKHILAAILKRTENK</sequence>
<evidence type="ECO:0000313" key="4">
    <source>
        <dbReference type="Proteomes" id="UP000010301"/>
    </source>
</evidence>
<keyword evidence="4" id="KW-1185">Reference proteome</keyword>
<dbReference type="EMBL" id="ACFG01000034">
    <property type="protein sequence ID" value="EEH63493.1"/>
    <property type="molecule type" value="Genomic_DNA"/>
</dbReference>
<organism evidence="3 4">
    <name type="scientific">Gleimia coleocanis DSM 15436</name>
    <dbReference type="NCBI Taxonomy" id="525245"/>
    <lineage>
        <taxon>Bacteria</taxon>
        <taxon>Bacillati</taxon>
        <taxon>Actinomycetota</taxon>
        <taxon>Actinomycetes</taxon>
        <taxon>Actinomycetales</taxon>
        <taxon>Actinomycetaceae</taxon>
        <taxon>Gleimia</taxon>
    </lineage>
</organism>
<dbReference type="eggNOG" id="COG2345">
    <property type="taxonomic scope" value="Bacteria"/>
</dbReference>
<evidence type="ECO:0000313" key="3">
    <source>
        <dbReference type="EMBL" id="EEH63493.1"/>
    </source>
</evidence>
<protein>
    <submittedName>
        <fullName evidence="3">SWIM zinc finger domain protein</fullName>
    </submittedName>
</protein>
<dbReference type="HOGENOM" id="CLU_023622_1_0_11"/>
<dbReference type="GO" id="GO:0008270">
    <property type="term" value="F:zinc ion binding"/>
    <property type="evidence" value="ECO:0007669"/>
    <property type="project" value="UniProtKB-KW"/>
</dbReference>
<reference evidence="3 4" key="1">
    <citation type="submission" date="2009-01" db="EMBL/GenBank/DDBJ databases">
        <authorList>
            <person name="Qin X."/>
            <person name="Bachman B."/>
            <person name="Battles P."/>
            <person name="Bell A."/>
            <person name="Bess C."/>
            <person name="Bickham C."/>
            <person name="Chaboub L."/>
            <person name="Chen D."/>
            <person name="Coyle M."/>
            <person name="Deiros D.R."/>
            <person name="Dinh H."/>
            <person name="Forbes L."/>
            <person name="Fowler G."/>
            <person name="Francisco L."/>
            <person name="Fu Q."/>
            <person name="Gubbala S."/>
            <person name="Hale W."/>
            <person name="Han Y."/>
            <person name="Hemphill L."/>
            <person name="Highlander S.K."/>
            <person name="Hirani K."/>
            <person name="Hogues M."/>
            <person name="Jackson L."/>
            <person name="Jakkamsetti A."/>
            <person name="Javaid M."/>
            <person name="Jiang H."/>
            <person name="Korchina V."/>
            <person name="Kovar C."/>
            <person name="Lara F."/>
            <person name="Lee S."/>
            <person name="Mata R."/>
            <person name="Mathew T."/>
            <person name="Moen C."/>
            <person name="Morales K."/>
            <person name="Munidasa M."/>
            <person name="Nazareth L."/>
            <person name="Ngo R."/>
            <person name="Nguyen L."/>
            <person name="Okwuonu G."/>
            <person name="Ongeri F."/>
            <person name="Patil S."/>
            <person name="Petrosino J."/>
            <person name="Pham C."/>
            <person name="Pham P."/>
            <person name="Pu L.-L."/>
            <person name="Puazo M."/>
            <person name="Raj R."/>
            <person name="Reid J."/>
            <person name="Rouhana J."/>
            <person name="Saada N."/>
            <person name="Shang Y."/>
            <person name="Simmons D."/>
            <person name="Thornton R."/>
            <person name="Warren J."/>
            <person name="Weissenberger G."/>
            <person name="Zhang J."/>
            <person name="Zhang L."/>
            <person name="Zhou C."/>
            <person name="Zhu D."/>
            <person name="Muzny D."/>
            <person name="Worley K."/>
            <person name="Gibbs R."/>
        </authorList>
    </citation>
    <scope>NUCLEOTIDE SEQUENCE [LARGE SCALE GENOMIC DNA]</scope>
    <source>
        <strain evidence="3 4">DSM 15436</strain>
    </source>
</reference>
<name>C0W1X7_9ACTO</name>
<dbReference type="OrthoDB" id="7821105at2"/>
<comment type="caution">
    <text evidence="3">The sequence shown here is derived from an EMBL/GenBank/DDBJ whole genome shotgun (WGS) entry which is preliminary data.</text>
</comment>
<dbReference type="STRING" id="525245.HMPREF0044_1417"/>
<proteinExistence type="predicted"/>
<dbReference type="AlphaFoldDB" id="C0W1X7"/>
<gene>
    <name evidence="3" type="ORF">HMPREF0044_1417</name>
</gene>
<dbReference type="Proteomes" id="UP000010301">
    <property type="component" value="Unassembled WGS sequence"/>
</dbReference>
<dbReference type="InterPro" id="IPR007527">
    <property type="entry name" value="Znf_SWIM"/>
</dbReference>
<dbReference type="PROSITE" id="PS50966">
    <property type="entry name" value="ZF_SWIM"/>
    <property type="match status" value="1"/>
</dbReference>
<keyword evidence="1" id="KW-0863">Zinc-finger</keyword>
<feature type="domain" description="SWIM-type" evidence="2">
    <location>
        <begin position="397"/>
        <end position="440"/>
    </location>
</feature>
<evidence type="ECO:0000259" key="2">
    <source>
        <dbReference type="PROSITE" id="PS50966"/>
    </source>
</evidence>
<dbReference type="RefSeq" id="WP_006546275.1">
    <property type="nucleotide sequence ID" value="NZ_DS999540.1"/>
</dbReference>
<keyword evidence="1" id="KW-0479">Metal-binding</keyword>
<keyword evidence="1" id="KW-0862">Zinc</keyword>
<accession>C0W1X7</accession>